<sequence length="202" mass="22942">MEEESEVCWRKEIDTNLKRLHSLLFGADIALQKRDFNSAQILALRLIGFLDSHSHTDIDEAFIRPIRREALSKLDAARRQAFEQAGRDPGCVFGKRGDIDIDKIKQSKYFQALLHQSKGRTLNELGDQLDRQDKSDCKASKVLIQAKLSSLYGNNISRANVNSCKSYLNYRSNSSEDCVILEKAHSVSEPTQVSQCLYIFES</sequence>
<organism evidence="2 3">
    <name type="scientific">Nyssa sinensis</name>
    <dbReference type="NCBI Taxonomy" id="561372"/>
    <lineage>
        <taxon>Eukaryota</taxon>
        <taxon>Viridiplantae</taxon>
        <taxon>Streptophyta</taxon>
        <taxon>Embryophyta</taxon>
        <taxon>Tracheophyta</taxon>
        <taxon>Spermatophyta</taxon>
        <taxon>Magnoliopsida</taxon>
        <taxon>eudicotyledons</taxon>
        <taxon>Gunneridae</taxon>
        <taxon>Pentapetalae</taxon>
        <taxon>asterids</taxon>
        <taxon>Cornales</taxon>
        <taxon>Nyssaceae</taxon>
        <taxon>Nyssa</taxon>
    </lineage>
</organism>
<gene>
    <name evidence="2" type="ORF">F0562_004813</name>
</gene>
<proteinExistence type="predicted"/>
<reference evidence="2 3" key="1">
    <citation type="submission" date="2019-09" db="EMBL/GenBank/DDBJ databases">
        <title>A chromosome-level genome assembly of the Chinese tupelo Nyssa sinensis.</title>
        <authorList>
            <person name="Yang X."/>
            <person name="Kang M."/>
            <person name="Yang Y."/>
            <person name="Xiong H."/>
            <person name="Wang M."/>
            <person name="Zhang Z."/>
            <person name="Wang Z."/>
            <person name="Wu H."/>
            <person name="Ma T."/>
            <person name="Liu J."/>
            <person name="Xi Z."/>
        </authorList>
    </citation>
    <scope>NUCLEOTIDE SEQUENCE [LARGE SCALE GENOMIC DNA]</scope>
    <source>
        <strain evidence="2">J267</strain>
        <tissue evidence="2">Leaf</tissue>
    </source>
</reference>
<dbReference type="Pfam" id="PF24347">
    <property type="entry name" value="FIGL1_N"/>
    <property type="match status" value="1"/>
</dbReference>
<dbReference type="OrthoDB" id="1734555at2759"/>
<accession>A0A5J5AIP9</accession>
<feature type="domain" description="FIGL1 N-terminal" evidence="1">
    <location>
        <begin position="6"/>
        <end position="80"/>
    </location>
</feature>
<evidence type="ECO:0000313" key="3">
    <source>
        <dbReference type="Proteomes" id="UP000325577"/>
    </source>
</evidence>
<evidence type="ECO:0000259" key="1">
    <source>
        <dbReference type="Pfam" id="PF24347"/>
    </source>
</evidence>
<name>A0A5J5AIP9_9ASTE</name>
<dbReference type="Proteomes" id="UP000325577">
    <property type="component" value="Linkage Group LG2"/>
</dbReference>
<evidence type="ECO:0000313" key="2">
    <source>
        <dbReference type="EMBL" id="KAA8530104.1"/>
    </source>
</evidence>
<keyword evidence="3" id="KW-1185">Reference proteome</keyword>
<dbReference type="InterPro" id="IPR056224">
    <property type="entry name" value="FIGL1_N"/>
</dbReference>
<dbReference type="EMBL" id="CM018043">
    <property type="protein sequence ID" value="KAA8530104.1"/>
    <property type="molecule type" value="Genomic_DNA"/>
</dbReference>
<dbReference type="AlphaFoldDB" id="A0A5J5AIP9"/>
<protein>
    <recommendedName>
        <fullName evidence="1">FIGL1 N-terminal domain-containing protein</fullName>
    </recommendedName>
</protein>